<organism evidence="2 3">
    <name type="scientific">Halovulum dunhuangense</name>
    <dbReference type="NCBI Taxonomy" id="1505036"/>
    <lineage>
        <taxon>Bacteria</taxon>
        <taxon>Pseudomonadati</taxon>
        <taxon>Pseudomonadota</taxon>
        <taxon>Alphaproteobacteria</taxon>
        <taxon>Rhodobacterales</taxon>
        <taxon>Paracoccaceae</taxon>
        <taxon>Halovulum</taxon>
    </lineage>
</organism>
<reference evidence="2 3" key="1">
    <citation type="submission" date="2020-05" db="EMBL/GenBank/DDBJ databases">
        <title>Gimesia benthica sp. nov., a novel planctomycete isolated from a deep-sea water sample of the Northwest Indian Ocean.</title>
        <authorList>
            <person name="Wang J."/>
            <person name="Ruan C."/>
            <person name="Song L."/>
            <person name="Zhu Y."/>
            <person name="Li A."/>
            <person name="Zheng X."/>
            <person name="Wang L."/>
            <person name="Lu Z."/>
            <person name="Huang Y."/>
            <person name="Du W."/>
            <person name="Zhou Y."/>
            <person name="Huang L."/>
            <person name="Dai X."/>
        </authorList>
    </citation>
    <scope>NUCLEOTIDE SEQUENCE [LARGE SCALE GENOMIC DNA]</scope>
    <source>
        <strain evidence="2 3">YYQ-30</strain>
    </source>
</reference>
<keyword evidence="3" id="KW-1185">Reference proteome</keyword>
<accession>A0A849L3M7</accession>
<evidence type="ECO:0000256" key="1">
    <source>
        <dbReference type="SAM" id="MobiDB-lite"/>
    </source>
</evidence>
<dbReference type="EMBL" id="JABFBC010000001">
    <property type="protein sequence ID" value="NNU80814.1"/>
    <property type="molecule type" value="Genomic_DNA"/>
</dbReference>
<dbReference type="RefSeq" id="WP_171324959.1">
    <property type="nucleotide sequence ID" value="NZ_JABFBC010000001.1"/>
</dbReference>
<evidence type="ECO:0000313" key="3">
    <source>
        <dbReference type="Proteomes" id="UP000572377"/>
    </source>
</evidence>
<name>A0A849L3M7_9RHOB</name>
<evidence type="ECO:0000313" key="2">
    <source>
        <dbReference type="EMBL" id="NNU80814.1"/>
    </source>
</evidence>
<comment type="caution">
    <text evidence="2">The sequence shown here is derived from an EMBL/GenBank/DDBJ whole genome shotgun (WGS) entry which is preliminary data.</text>
</comment>
<dbReference type="Proteomes" id="UP000572377">
    <property type="component" value="Unassembled WGS sequence"/>
</dbReference>
<proteinExistence type="predicted"/>
<protein>
    <submittedName>
        <fullName evidence="2">DUF1499 domain-containing protein</fullName>
    </submittedName>
</protein>
<dbReference type="InterPro" id="IPR010865">
    <property type="entry name" value="DUF1499"/>
</dbReference>
<sequence length="199" mass="21503">MRFMLAIVVLLLLGAGAYVMVAVRTVSHDPDVWHVDPLTVPPSETPNSYRVAPSEFTEFTVAREAPIYDADAQTLAQAFDAFVMAQPRVERVAGVVEEGWMTYVQRTEMLSMPDYISVRFYDLEQPAPAEDPAPEASAPAEDAAGDAPVGTQDAVSQTAAGAPGATIAIYSRSRFGYGDMGVNEARVNAWLGALQSFER</sequence>
<feature type="region of interest" description="Disordered" evidence="1">
    <location>
        <begin position="126"/>
        <end position="157"/>
    </location>
</feature>
<feature type="compositionally biased region" description="Low complexity" evidence="1">
    <location>
        <begin position="126"/>
        <end position="148"/>
    </location>
</feature>
<gene>
    <name evidence="2" type="ORF">HMH01_10230</name>
</gene>
<dbReference type="AlphaFoldDB" id="A0A849L3M7"/>
<dbReference type="Pfam" id="PF07386">
    <property type="entry name" value="DUF1499"/>
    <property type="match status" value="1"/>
</dbReference>